<evidence type="ECO:0000256" key="2">
    <source>
        <dbReference type="ARBA" id="ARBA00022801"/>
    </source>
</evidence>
<proteinExistence type="predicted"/>
<dbReference type="InterPro" id="IPR000917">
    <property type="entry name" value="Sulfatase_N"/>
</dbReference>
<dbReference type="PANTHER" id="PTHR45953:SF1">
    <property type="entry name" value="IDURONATE 2-SULFATASE"/>
    <property type="match status" value="1"/>
</dbReference>
<dbReference type="GO" id="GO:0005737">
    <property type="term" value="C:cytoplasm"/>
    <property type="evidence" value="ECO:0007669"/>
    <property type="project" value="TreeGrafter"/>
</dbReference>
<evidence type="ECO:0000313" key="5">
    <source>
        <dbReference type="EMBL" id="SBW02147.1"/>
    </source>
</evidence>
<evidence type="ECO:0000259" key="4">
    <source>
        <dbReference type="Pfam" id="PF00884"/>
    </source>
</evidence>
<dbReference type="SUPFAM" id="SSF53649">
    <property type="entry name" value="Alkaline phosphatase-like"/>
    <property type="match status" value="1"/>
</dbReference>
<dbReference type="GO" id="GO:0046872">
    <property type="term" value="F:metal ion binding"/>
    <property type="evidence" value="ECO:0007669"/>
    <property type="project" value="UniProtKB-KW"/>
</dbReference>
<evidence type="ECO:0000256" key="1">
    <source>
        <dbReference type="ARBA" id="ARBA00022723"/>
    </source>
</evidence>
<accession>A0A212JRU5</accession>
<gene>
    <name evidence="5" type="ORF">KL86CLO1_11600</name>
</gene>
<dbReference type="PANTHER" id="PTHR45953">
    <property type="entry name" value="IDURONATE 2-SULFATASE"/>
    <property type="match status" value="1"/>
</dbReference>
<name>A0A212JRU5_9FIRM</name>
<keyword evidence="1" id="KW-0479">Metal-binding</keyword>
<keyword evidence="2" id="KW-0378">Hydrolase</keyword>
<dbReference type="Pfam" id="PF00884">
    <property type="entry name" value="Sulfatase"/>
    <property type="match status" value="1"/>
</dbReference>
<sequence length="538" mass="60670">MAKRPHIIIFNPDEMRASTLAHLGNPAAVTPNLDAFAAEEAVSFRNAYCQNPVCVPSRCSFFTGLYPHVRGHRTMSYLLRPGETSLLKELKDAGYYVWMNDRNDLTAGQIPGWTESHADEIYYGGQKKQEPGPENPDPRGPEDGKNYYSHFDGKLRLNEKGLNYSGDDEVVDAAIGRILDRPADKPLCMFLGLIYPHSPYRVEEPYFSAIDRARLPKRIRASDCSGKPKIQEKIRDYIQMDGYTDADWDELRAVYQGMCMKIDAQFGALVAALKEAGIYDDTAIFFLSDHGDFAGDYDLSEKCQNSFEDCLTRVPLLVKPPKGVPMDPGVSDSLAELVDFYATAMDFAGVTPSHTHFGRSLRPVLADRTAHVRDYAFCEGGRQPGETHCDEYHQSGPNGAPRTMVYWPKMMAQLDDEAHAKGIMMRGDRYKYVSRTLGPDELYDLEEDPGETRNRINDPALADVLTRMRFDMLKWLEATADVVPYEEDQRFTPEMLWARVRSLVPPDREPQVREMIASGVSFGMLMGYCRGLSEQAKT</sequence>
<reference evidence="5" key="1">
    <citation type="submission" date="2016-04" db="EMBL/GenBank/DDBJ databases">
        <authorList>
            <person name="Evans L.H."/>
            <person name="Alamgir A."/>
            <person name="Owens N."/>
            <person name="Weber N.D."/>
            <person name="Virtaneva K."/>
            <person name="Barbian K."/>
            <person name="Babar A."/>
            <person name="Rosenke K."/>
        </authorList>
    </citation>
    <scope>NUCLEOTIDE SEQUENCE</scope>
    <source>
        <strain evidence="5">86</strain>
    </source>
</reference>
<protein>
    <recommendedName>
        <fullName evidence="4">Sulfatase N-terminal domain-containing protein</fullName>
    </recommendedName>
</protein>
<feature type="region of interest" description="Disordered" evidence="3">
    <location>
        <begin position="125"/>
        <end position="146"/>
    </location>
</feature>
<organism evidence="5">
    <name type="scientific">uncultured Eubacteriales bacterium</name>
    <dbReference type="NCBI Taxonomy" id="172733"/>
    <lineage>
        <taxon>Bacteria</taxon>
        <taxon>Bacillati</taxon>
        <taxon>Bacillota</taxon>
        <taxon>Clostridia</taxon>
        <taxon>Eubacteriales</taxon>
        <taxon>environmental samples</taxon>
    </lineage>
</organism>
<feature type="domain" description="Sulfatase N-terminal" evidence="4">
    <location>
        <begin position="5"/>
        <end position="350"/>
    </location>
</feature>
<dbReference type="EMBL" id="FLUN01000001">
    <property type="protein sequence ID" value="SBW02147.1"/>
    <property type="molecule type" value="Genomic_DNA"/>
</dbReference>
<dbReference type="GO" id="GO:0004423">
    <property type="term" value="F:iduronate-2-sulfatase activity"/>
    <property type="evidence" value="ECO:0007669"/>
    <property type="project" value="TreeGrafter"/>
</dbReference>
<dbReference type="CDD" id="cd16150">
    <property type="entry name" value="sulfatase_like"/>
    <property type="match status" value="1"/>
</dbReference>
<dbReference type="InterPro" id="IPR017850">
    <property type="entry name" value="Alkaline_phosphatase_core_sf"/>
</dbReference>
<dbReference type="AlphaFoldDB" id="A0A212JRU5"/>
<feature type="compositionally biased region" description="Basic and acidic residues" evidence="3">
    <location>
        <begin position="127"/>
        <end position="146"/>
    </location>
</feature>
<dbReference type="Gene3D" id="3.40.720.10">
    <property type="entry name" value="Alkaline Phosphatase, subunit A"/>
    <property type="match status" value="1"/>
</dbReference>
<evidence type="ECO:0000256" key="3">
    <source>
        <dbReference type="SAM" id="MobiDB-lite"/>
    </source>
</evidence>